<dbReference type="GO" id="GO:0012501">
    <property type="term" value="P:programmed cell death"/>
    <property type="evidence" value="ECO:0007669"/>
    <property type="project" value="TreeGrafter"/>
</dbReference>
<dbReference type="Proteomes" id="UP000253509">
    <property type="component" value="Unassembled WGS sequence"/>
</dbReference>
<dbReference type="Gene3D" id="3.30.390.30">
    <property type="match status" value="1"/>
</dbReference>
<dbReference type="PANTHER" id="PTHR43557:SF4">
    <property type="entry name" value="APOPTOSIS-INDUCING FACTOR 1, MITOCHONDRIAL"/>
    <property type="match status" value="1"/>
</dbReference>
<dbReference type="AlphaFoldDB" id="A0A366IQC0"/>
<reference evidence="5 6" key="1">
    <citation type="submission" date="2018-06" db="EMBL/GenBank/DDBJ databases">
        <title>Freshwater and sediment microbial communities from various areas in North America, analyzing microbe dynamics in response to fracking.</title>
        <authorList>
            <person name="Lamendella R."/>
        </authorList>
    </citation>
    <scope>NUCLEOTIDE SEQUENCE [LARGE SCALE GENOMIC DNA]</scope>
    <source>
        <strain evidence="5 6">3b_TX</strain>
    </source>
</reference>
<dbReference type="SUPFAM" id="SSF51905">
    <property type="entry name" value="FAD/NAD(P)-binding domain"/>
    <property type="match status" value="1"/>
</dbReference>
<comment type="caution">
    <text evidence="5">The sequence shown here is derived from an EMBL/GenBank/DDBJ whole genome shotgun (WGS) entry which is preliminary data.</text>
</comment>
<dbReference type="GO" id="GO:0005737">
    <property type="term" value="C:cytoplasm"/>
    <property type="evidence" value="ECO:0007669"/>
    <property type="project" value="TreeGrafter"/>
</dbReference>
<evidence type="ECO:0000256" key="3">
    <source>
        <dbReference type="ARBA" id="ARBA00023002"/>
    </source>
</evidence>
<dbReference type="InterPro" id="IPR050446">
    <property type="entry name" value="FAD-oxidoreductase/Apoptosis"/>
</dbReference>
<dbReference type="PRINTS" id="PR00469">
    <property type="entry name" value="PNDRDTASEII"/>
</dbReference>
<dbReference type="PANTHER" id="PTHR43557">
    <property type="entry name" value="APOPTOSIS-INDUCING FACTOR 1"/>
    <property type="match status" value="1"/>
</dbReference>
<keyword evidence="6" id="KW-1185">Reference proteome</keyword>
<gene>
    <name evidence="5" type="ORF">DFO65_10134</name>
</gene>
<keyword evidence="2" id="KW-0274">FAD</keyword>
<sequence>MQTTRYLIIGGGMVADAAARGIRERDEDGGIVIISDDVDEPYTRPALSKKLWTDPDFTPEDNYMNTREDTGATIHLTTEATAVDAEAKTVETTAGTFAFEKLLLATGGEPKSLDLEEGDRVIVFRTFADYRRLTELSGRDLDVAVVGGGFIGTELAAALAQNSTRTTLLFPDDTLGGSVFPPDLAESFHELYEDRGVTLIGGTKVSGGRVDGETVELDCGGTTRTFDAAVLGLGLDPLTHLAEVAGIDTDDGIVVDESLRTSRPDVFAAGDVASYPDRILGRQRVEHVDNARNMGAVVGRIMAGSDETYTHTPYFYTNVFDFGYEAVGTLDSGLSTIEDWQEPQSKGTVYYLGENDRVQGVLLVNLGEGLDTAREILAEDWPHTREDLIGRLPAE</sequence>
<organism evidence="5 6">
    <name type="scientific">Brevibacterium celere</name>
    <dbReference type="NCBI Taxonomy" id="225845"/>
    <lineage>
        <taxon>Bacteria</taxon>
        <taxon>Bacillati</taxon>
        <taxon>Actinomycetota</taxon>
        <taxon>Actinomycetes</taxon>
        <taxon>Micrococcales</taxon>
        <taxon>Brevibacteriaceae</taxon>
        <taxon>Brevibacterium</taxon>
    </lineage>
</organism>
<dbReference type="GO" id="GO:0071949">
    <property type="term" value="F:FAD binding"/>
    <property type="evidence" value="ECO:0007669"/>
    <property type="project" value="TreeGrafter"/>
</dbReference>
<dbReference type="Gene3D" id="3.50.50.60">
    <property type="entry name" value="FAD/NAD(P)-binding domain"/>
    <property type="match status" value="2"/>
</dbReference>
<evidence type="ECO:0000259" key="4">
    <source>
        <dbReference type="Pfam" id="PF07992"/>
    </source>
</evidence>
<keyword evidence="1" id="KW-0285">Flavoprotein</keyword>
<dbReference type="InterPro" id="IPR036188">
    <property type="entry name" value="FAD/NAD-bd_sf"/>
</dbReference>
<name>A0A366IQC0_9MICO</name>
<dbReference type="InterPro" id="IPR016156">
    <property type="entry name" value="FAD/NAD-linked_Rdtase_dimer_sf"/>
</dbReference>
<evidence type="ECO:0000256" key="1">
    <source>
        <dbReference type="ARBA" id="ARBA00022630"/>
    </source>
</evidence>
<evidence type="ECO:0000313" key="5">
    <source>
        <dbReference type="EMBL" id="RBP74317.1"/>
    </source>
</evidence>
<dbReference type="InterPro" id="IPR023753">
    <property type="entry name" value="FAD/NAD-binding_dom"/>
</dbReference>
<dbReference type="PRINTS" id="PR00368">
    <property type="entry name" value="FADPNR"/>
</dbReference>
<dbReference type="Pfam" id="PF07992">
    <property type="entry name" value="Pyr_redox_2"/>
    <property type="match status" value="1"/>
</dbReference>
<feature type="domain" description="FAD/NAD(P)-binding" evidence="4">
    <location>
        <begin position="5"/>
        <end position="295"/>
    </location>
</feature>
<protein>
    <submittedName>
        <fullName evidence="5">NADPH-dependent 2,4-dienoyl-CoA reductase/sulfur reductase-like enzyme</fullName>
    </submittedName>
</protein>
<proteinExistence type="predicted"/>
<dbReference type="GO" id="GO:0033108">
    <property type="term" value="P:mitochondrial respiratory chain complex assembly"/>
    <property type="evidence" value="ECO:0007669"/>
    <property type="project" value="TreeGrafter"/>
</dbReference>
<evidence type="ECO:0000313" key="6">
    <source>
        <dbReference type="Proteomes" id="UP000253509"/>
    </source>
</evidence>
<accession>A0A366IQC0</accession>
<dbReference type="SUPFAM" id="SSF55424">
    <property type="entry name" value="FAD/NAD-linked reductases, dimerisation (C-terminal) domain"/>
    <property type="match status" value="1"/>
</dbReference>
<dbReference type="GO" id="GO:0016174">
    <property type="term" value="F:NAD(P)H oxidase H2O2-forming activity"/>
    <property type="evidence" value="ECO:0007669"/>
    <property type="project" value="TreeGrafter"/>
</dbReference>
<keyword evidence="3" id="KW-0560">Oxidoreductase</keyword>
<dbReference type="EMBL" id="QNSB01000001">
    <property type="protein sequence ID" value="RBP74317.1"/>
    <property type="molecule type" value="Genomic_DNA"/>
</dbReference>
<evidence type="ECO:0000256" key="2">
    <source>
        <dbReference type="ARBA" id="ARBA00022827"/>
    </source>
</evidence>